<protein>
    <submittedName>
        <fullName evidence="1">Uncharacterized protein</fullName>
    </submittedName>
</protein>
<gene>
    <name evidence="1" type="ORF">MEUPH1_LOCUS10229</name>
</gene>
<sequence>MRTVNLTTRESAALAVRECCIIWEKARIPIRAIHHCITKLINLYEEWRNLQKNAQKVGESYRLKENDLKKKIDLLFDIAHSDALKLIKIEVDKQFLINQRLPGRPGCLGGIDIKGEIKENIHIQR</sequence>
<dbReference type="AlphaFoldDB" id="A0AAV0WDV9"/>
<reference evidence="1 2" key="1">
    <citation type="submission" date="2023-01" db="EMBL/GenBank/DDBJ databases">
        <authorList>
            <person name="Whitehead M."/>
        </authorList>
    </citation>
    <scope>NUCLEOTIDE SEQUENCE [LARGE SCALE GENOMIC DNA]</scope>
</reference>
<name>A0AAV0WDV9_9HEMI</name>
<evidence type="ECO:0000313" key="1">
    <source>
        <dbReference type="EMBL" id="CAI6354195.1"/>
    </source>
</evidence>
<keyword evidence="2" id="KW-1185">Reference proteome</keyword>
<accession>A0AAV0WDV9</accession>
<evidence type="ECO:0000313" key="2">
    <source>
        <dbReference type="Proteomes" id="UP001160148"/>
    </source>
</evidence>
<organism evidence="1 2">
    <name type="scientific">Macrosiphum euphorbiae</name>
    <name type="common">potato aphid</name>
    <dbReference type="NCBI Taxonomy" id="13131"/>
    <lineage>
        <taxon>Eukaryota</taxon>
        <taxon>Metazoa</taxon>
        <taxon>Ecdysozoa</taxon>
        <taxon>Arthropoda</taxon>
        <taxon>Hexapoda</taxon>
        <taxon>Insecta</taxon>
        <taxon>Pterygota</taxon>
        <taxon>Neoptera</taxon>
        <taxon>Paraneoptera</taxon>
        <taxon>Hemiptera</taxon>
        <taxon>Sternorrhyncha</taxon>
        <taxon>Aphidomorpha</taxon>
        <taxon>Aphidoidea</taxon>
        <taxon>Aphididae</taxon>
        <taxon>Macrosiphini</taxon>
        <taxon>Macrosiphum</taxon>
    </lineage>
</organism>
<dbReference type="EMBL" id="CARXXK010000002">
    <property type="protein sequence ID" value="CAI6354195.1"/>
    <property type="molecule type" value="Genomic_DNA"/>
</dbReference>
<proteinExistence type="predicted"/>
<dbReference type="Proteomes" id="UP001160148">
    <property type="component" value="Unassembled WGS sequence"/>
</dbReference>
<comment type="caution">
    <text evidence="1">The sequence shown here is derived from an EMBL/GenBank/DDBJ whole genome shotgun (WGS) entry which is preliminary data.</text>
</comment>